<accession>A0A812P1X9</accession>
<proteinExistence type="predicted"/>
<name>A0A812P1X9_9DINO</name>
<dbReference type="EMBL" id="CAJNJA010014639">
    <property type="protein sequence ID" value="CAE7346810.1"/>
    <property type="molecule type" value="Genomic_DNA"/>
</dbReference>
<protein>
    <submittedName>
        <fullName evidence="1">Nipblb protein</fullName>
    </submittedName>
</protein>
<dbReference type="AlphaFoldDB" id="A0A812P1X9"/>
<gene>
    <name evidence="1" type="primary">nipblb</name>
    <name evidence="1" type="ORF">SNEC2469_LOCUS8986</name>
</gene>
<sequence length="236" mass="26671">MFWVRALSGDGVWISCEPGDTLRDLSEKIRVALCLPSLAYVHCPRLKFVHGHRELPVDAAVGDLEMEDSSDATLTVLCDSSPEVYDLTFDCDGDGFWDQSGMLEMLLRDPEWAQDPHWDVFTAASGTWCRLGRVDGVVFWPSGTPSSIDFHNDVEDVCSGLERLCRYPVQTEPLALPVRWFGATSEEYRYETYIPRGCRRRARVLVSPVMDRNLQEETLRQSLKDGKVKVPHVSSS</sequence>
<dbReference type="OrthoDB" id="411647at2759"/>
<keyword evidence="2" id="KW-1185">Reference proteome</keyword>
<organism evidence="1 2">
    <name type="scientific">Symbiodinium necroappetens</name>
    <dbReference type="NCBI Taxonomy" id="1628268"/>
    <lineage>
        <taxon>Eukaryota</taxon>
        <taxon>Sar</taxon>
        <taxon>Alveolata</taxon>
        <taxon>Dinophyceae</taxon>
        <taxon>Suessiales</taxon>
        <taxon>Symbiodiniaceae</taxon>
        <taxon>Symbiodinium</taxon>
    </lineage>
</organism>
<evidence type="ECO:0000313" key="2">
    <source>
        <dbReference type="Proteomes" id="UP000601435"/>
    </source>
</evidence>
<dbReference type="Proteomes" id="UP000601435">
    <property type="component" value="Unassembled WGS sequence"/>
</dbReference>
<comment type="caution">
    <text evidence="1">The sequence shown here is derived from an EMBL/GenBank/DDBJ whole genome shotgun (WGS) entry which is preliminary data.</text>
</comment>
<evidence type="ECO:0000313" key="1">
    <source>
        <dbReference type="EMBL" id="CAE7346810.1"/>
    </source>
</evidence>
<reference evidence="1" key="1">
    <citation type="submission" date="2021-02" db="EMBL/GenBank/DDBJ databases">
        <authorList>
            <person name="Dougan E. K."/>
            <person name="Rhodes N."/>
            <person name="Thang M."/>
            <person name="Chan C."/>
        </authorList>
    </citation>
    <scope>NUCLEOTIDE SEQUENCE</scope>
</reference>